<keyword evidence="1" id="KW-0479">Metal-binding</keyword>
<feature type="domain" description="Microcystin LR degradation protein MlrC N-terminal" evidence="3">
    <location>
        <begin position="1"/>
        <end position="248"/>
    </location>
</feature>
<keyword evidence="1" id="KW-0482">Metalloprotease</keyword>
<keyword evidence="1" id="KW-0645">Protease</keyword>
<dbReference type="AlphaFoldDB" id="A0A841LW63"/>
<keyword evidence="5" id="KW-1185">Reference proteome</keyword>
<feature type="domain" description="Microcystin LR degradation protein MlrC C-terminal" evidence="2">
    <location>
        <begin position="260"/>
        <end position="437"/>
    </location>
</feature>
<dbReference type="Proteomes" id="UP000555393">
    <property type="component" value="Unassembled WGS sequence"/>
</dbReference>
<organism evidence="4 5">
    <name type="scientific">Paenochrobactrum gallinarii</name>
    <dbReference type="NCBI Taxonomy" id="643673"/>
    <lineage>
        <taxon>Bacteria</taxon>
        <taxon>Pseudomonadati</taxon>
        <taxon>Pseudomonadota</taxon>
        <taxon>Alphaproteobacteria</taxon>
        <taxon>Hyphomicrobiales</taxon>
        <taxon>Brucellaceae</taxon>
        <taxon>Paenochrobactrum</taxon>
    </lineage>
</organism>
<comment type="similarity">
    <text evidence="1">Belongs to the peptidase M81 family.</text>
</comment>
<dbReference type="GO" id="GO:0006508">
    <property type="term" value="P:proteolysis"/>
    <property type="evidence" value="ECO:0007669"/>
    <property type="project" value="UniProtKB-KW"/>
</dbReference>
<evidence type="ECO:0000313" key="4">
    <source>
        <dbReference type="EMBL" id="MBB6261566.1"/>
    </source>
</evidence>
<dbReference type="Pfam" id="PF07364">
    <property type="entry name" value="DUF1485"/>
    <property type="match status" value="1"/>
</dbReference>
<evidence type="ECO:0000259" key="3">
    <source>
        <dbReference type="Pfam" id="PF07364"/>
    </source>
</evidence>
<evidence type="ECO:0000256" key="1">
    <source>
        <dbReference type="PIRNR" id="PIRNR012702"/>
    </source>
</evidence>
<gene>
    <name evidence="4" type="ORF">FHS77_002122</name>
</gene>
<comment type="cofactor">
    <cofactor evidence="1">
        <name>Zn(2+)</name>
        <dbReference type="ChEBI" id="CHEBI:29105"/>
    </cofactor>
    <text evidence="1">Binds 1 zinc ion per subunit.</text>
</comment>
<dbReference type="InterPro" id="IPR009197">
    <property type="entry name" value="MlrC"/>
</dbReference>
<comment type="caution">
    <text evidence="4">The sequence shown here is derived from an EMBL/GenBank/DDBJ whole genome shotgun (WGS) entry which is preliminary data.</text>
</comment>
<evidence type="ECO:0000313" key="5">
    <source>
        <dbReference type="Proteomes" id="UP000555393"/>
    </source>
</evidence>
<protein>
    <recommendedName>
        <fullName evidence="1">Microcystinase C</fullName>
        <shortName evidence="1">MlrC</shortName>
    </recommendedName>
</protein>
<dbReference type="EMBL" id="JACIIU010000009">
    <property type="protein sequence ID" value="MBB6261566.1"/>
    <property type="molecule type" value="Genomic_DNA"/>
</dbReference>
<accession>A0A841LW63</accession>
<proteinExistence type="inferred from homology"/>
<dbReference type="GO" id="GO:0008237">
    <property type="term" value="F:metallopeptidase activity"/>
    <property type="evidence" value="ECO:0007669"/>
    <property type="project" value="UniProtKB-KW"/>
</dbReference>
<evidence type="ECO:0000259" key="2">
    <source>
        <dbReference type="Pfam" id="PF07171"/>
    </source>
</evidence>
<reference evidence="4 5" key="1">
    <citation type="submission" date="2020-08" db="EMBL/GenBank/DDBJ databases">
        <title>Genomic Encyclopedia of Type Strains, Phase IV (KMG-IV): sequencing the most valuable type-strain genomes for metagenomic binning, comparative biology and taxonomic classification.</title>
        <authorList>
            <person name="Goeker M."/>
        </authorList>
    </citation>
    <scope>NUCLEOTIDE SEQUENCE [LARGE SCALE GENOMIC DNA]</scope>
    <source>
        <strain evidence="4 5">DSM 22336</strain>
    </source>
</reference>
<comment type="function">
    <text evidence="1">Involved in peptidolytic degradation of cyclic heptapeptide hepatotoxin microcystin (MC).</text>
</comment>
<dbReference type="Pfam" id="PF07171">
    <property type="entry name" value="MlrC_C"/>
    <property type="match status" value="1"/>
</dbReference>
<dbReference type="PIRSF" id="PIRSF012702">
    <property type="entry name" value="UCP012702"/>
    <property type="match status" value="1"/>
</dbReference>
<dbReference type="GO" id="GO:0046872">
    <property type="term" value="F:metal ion binding"/>
    <property type="evidence" value="ECO:0007669"/>
    <property type="project" value="UniProtKB-KW"/>
</dbReference>
<sequence length="464" mass="50414">MGGFLNACDTYSWHAEIAFAAAAGPSGPMVETDFSQLKTRLIEAASTKPDGVLLALHGAMITEKSDDPEGDIACALRAIIGPEVPMVITLDMHANLSPRLVEAADALCIYETYPHVDQAQTAERAAAILNDLLTRPKNGKRLSKSIIMRPSMLDAADHGRTFPAGPMNIILERMNELKSEYNLLSAGITIGFPWADTERTGTAVVLYAEQDADIDLHIPAYELCNLLWKSHTETQLRFTSIEDAIADALTPEMVDKPLILADFADNPAGGAYGDSPNLLRAMIDANLKNAAYASICDPEVVRQAQAAGMGAVIDVALGGKYAPEITPPLFLTVEVIRYHDGKILFNGPVLQGVTIDMGECVLLKHNDIEIIVSSRALAITDIEQFRAFGVEPSKKSVVTLKSRNHHRAAFEPIARKVMLVDAGGIASMQLDKIPYQNLKRPIWPLDHLSNPNTAITILEFCHDD</sequence>
<dbReference type="InterPro" id="IPR010799">
    <property type="entry name" value="MlrC_C"/>
</dbReference>
<name>A0A841LW63_9HYPH</name>
<keyword evidence="1" id="KW-0378">Hydrolase</keyword>
<dbReference type="InterPro" id="IPR015995">
    <property type="entry name" value="MlrC_N"/>
</dbReference>